<dbReference type="Gene3D" id="3.30.370.10">
    <property type="entry name" value="Barstar-like"/>
    <property type="match status" value="1"/>
</dbReference>
<comment type="similarity">
    <text evidence="1">Belongs to the barstar family.</text>
</comment>
<dbReference type="InterPro" id="IPR035905">
    <property type="entry name" value="Barstar-like_sf"/>
</dbReference>
<organism evidence="3 4">
    <name type="scientific">Candidatus Pseudoramibacter fermentans</name>
    <dbReference type="NCBI Taxonomy" id="2594427"/>
    <lineage>
        <taxon>Bacteria</taxon>
        <taxon>Bacillati</taxon>
        <taxon>Bacillota</taxon>
        <taxon>Clostridia</taxon>
        <taxon>Eubacteriales</taxon>
        <taxon>Eubacteriaceae</taxon>
        <taxon>Pseudoramibacter</taxon>
    </lineage>
</organism>
<gene>
    <name evidence="3" type="ORF">FRC53_01595</name>
</gene>
<dbReference type="AlphaFoldDB" id="A0A6L5GPB8"/>
<reference evidence="3" key="1">
    <citation type="journal article" date="2020" name="Appl. Environ. Microbiol.">
        <title>Medium-Chain Fatty Acid Synthesis by 'Candidatus Weimeria bifida' gen. nov., sp. nov., and 'Candidatus Pseudoramibacter fermentans' sp. nov.</title>
        <authorList>
            <person name="Scarborough M.J."/>
            <person name="Myers K.S."/>
            <person name="Donohue T.J."/>
            <person name="Noguera D.R."/>
        </authorList>
    </citation>
    <scope>NUCLEOTIDE SEQUENCE</scope>
    <source>
        <strain evidence="3">EUB1.1</strain>
    </source>
</reference>
<comment type="caution">
    <text evidence="3">The sequence shown here is derived from an EMBL/GenBank/DDBJ whole genome shotgun (WGS) entry which is preliminary data.</text>
</comment>
<dbReference type="SUPFAM" id="SSF52038">
    <property type="entry name" value="Barstar-related"/>
    <property type="match status" value="1"/>
</dbReference>
<protein>
    <submittedName>
        <fullName evidence="3">Barstar family protein</fullName>
    </submittedName>
</protein>
<dbReference type="Pfam" id="PF01337">
    <property type="entry name" value="Barstar"/>
    <property type="match status" value="1"/>
</dbReference>
<sequence>MKSQISHTGGAVMREINIEGRKMVTKERAQLHIQHRMDWPDSYGKNLDALWDGLVGIRKTTAIHFFDPDVLTDNLGQYGVEIVKTFEDAAKANSKIVLDMDA</sequence>
<dbReference type="EMBL" id="VOGB01000003">
    <property type="protein sequence ID" value="MQM72129.1"/>
    <property type="molecule type" value="Genomic_DNA"/>
</dbReference>
<evidence type="ECO:0000259" key="2">
    <source>
        <dbReference type="Pfam" id="PF01337"/>
    </source>
</evidence>
<evidence type="ECO:0000256" key="1">
    <source>
        <dbReference type="ARBA" id="ARBA00006845"/>
    </source>
</evidence>
<dbReference type="Proteomes" id="UP000473648">
    <property type="component" value="Unassembled WGS sequence"/>
</dbReference>
<dbReference type="InterPro" id="IPR000468">
    <property type="entry name" value="Barstar"/>
</dbReference>
<accession>A0A6L5GPB8</accession>
<feature type="domain" description="Barstar (barnase inhibitor)" evidence="2">
    <location>
        <begin position="13"/>
        <end position="92"/>
    </location>
</feature>
<evidence type="ECO:0000313" key="3">
    <source>
        <dbReference type="EMBL" id="MQM72129.1"/>
    </source>
</evidence>
<proteinExistence type="inferred from homology"/>
<keyword evidence="4" id="KW-1185">Reference proteome</keyword>
<name>A0A6L5GPB8_9FIRM</name>
<evidence type="ECO:0000313" key="4">
    <source>
        <dbReference type="Proteomes" id="UP000473648"/>
    </source>
</evidence>